<dbReference type="EMBL" id="SOMN01000020">
    <property type="protein sequence ID" value="TFE25217.1"/>
    <property type="molecule type" value="Genomic_DNA"/>
</dbReference>
<dbReference type="OrthoDB" id="9826069at2"/>
<feature type="domain" description="DUF6273" evidence="1">
    <location>
        <begin position="4"/>
        <end position="146"/>
    </location>
</feature>
<gene>
    <name evidence="2" type="ORF">E2980_14300</name>
</gene>
<evidence type="ECO:0000313" key="3">
    <source>
        <dbReference type="Proteomes" id="UP000297900"/>
    </source>
</evidence>
<dbReference type="AlphaFoldDB" id="A0A4Y8LU98"/>
<dbReference type="InterPro" id="IPR046240">
    <property type="entry name" value="DUF6273"/>
</dbReference>
<organism evidence="2 3">
    <name type="scientific">Cohnella luojiensis</name>
    <dbReference type="NCBI Taxonomy" id="652876"/>
    <lineage>
        <taxon>Bacteria</taxon>
        <taxon>Bacillati</taxon>
        <taxon>Bacillota</taxon>
        <taxon>Bacilli</taxon>
        <taxon>Bacillales</taxon>
        <taxon>Paenibacillaceae</taxon>
        <taxon>Cohnella</taxon>
    </lineage>
</organism>
<name>A0A4Y8LU98_9BACL</name>
<reference evidence="2 3" key="1">
    <citation type="submission" date="2019-03" db="EMBL/GenBank/DDBJ databases">
        <title>Cohnella endophytica sp. nov., a novel endophytic bacterium isolated from bark of Sonneratia apetala.</title>
        <authorList>
            <person name="Tuo L."/>
        </authorList>
    </citation>
    <scope>NUCLEOTIDE SEQUENCE [LARGE SCALE GENOMIC DNA]</scope>
    <source>
        <strain evidence="2 3">CCTCC AB 208254</strain>
    </source>
</reference>
<proteinExistence type="predicted"/>
<dbReference type="Proteomes" id="UP000297900">
    <property type="component" value="Unassembled WGS sequence"/>
</dbReference>
<keyword evidence="3" id="KW-1185">Reference proteome</keyword>
<dbReference type="Pfam" id="PF19789">
    <property type="entry name" value="DUF6273"/>
    <property type="match status" value="1"/>
</dbReference>
<accession>A0A4Y8LU98</accession>
<comment type="caution">
    <text evidence="2">The sequence shown here is derived from an EMBL/GenBank/DDBJ whole genome shotgun (WGS) entry which is preliminary data.</text>
</comment>
<dbReference type="RefSeq" id="WP_135152872.1">
    <property type="nucleotide sequence ID" value="NZ_SOMN01000020.1"/>
</dbReference>
<evidence type="ECO:0000313" key="2">
    <source>
        <dbReference type="EMBL" id="TFE25217.1"/>
    </source>
</evidence>
<sequence>MKRSNDYAKASIQKSLNAKVYLWFTHDELNRIQKAEYPAFSNEKNSQQADGGDRPHYWFSPIKYVSQDSNRAFWKIYSAYLTLPSVDDVERLFDISKTASVLPIDYWLSTPYYSSTDKARIVSSDYQVYHRKVDTVLGIRPVMWVRAKY</sequence>
<protein>
    <recommendedName>
        <fullName evidence="1">DUF6273 domain-containing protein</fullName>
    </recommendedName>
</protein>
<evidence type="ECO:0000259" key="1">
    <source>
        <dbReference type="Pfam" id="PF19789"/>
    </source>
</evidence>